<dbReference type="EMBL" id="BOPF01000038">
    <property type="protein sequence ID" value="GIJ50707.1"/>
    <property type="molecule type" value="Genomic_DNA"/>
</dbReference>
<evidence type="ECO:0008006" key="4">
    <source>
        <dbReference type="Google" id="ProtNLM"/>
    </source>
</evidence>
<evidence type="ECO:0000313" key="3">
    <source>
        <dbReference type="Proteomes" id="UP000619260"/>
    </source>
</evidence>
<reference evidence="2" key="1">
    <citation type="submission" date="2021-01" db="EMBL/GenBank/DDBJ databases">
        <title>Whole genome shotgun sequence of Virgisporangium aliadipatigenens NBRC 105644.</title>
        <authorList>
            <person name="Komaki H."/>
            <person name="Tamura T."/>
        </authorList>
    </citation>
    <scope>NUCLEOTIDE SEQUENCE</scope>
    <source>
        <strain evidence="2">NBRC 105644</strain>
    </source>
</reference>
<keyword evidence="3" id="KW-1185">Reference proteome</keyword>
<gene>
    <name evidence="2" type="ORF">Val02_75930</name>
</gene>
<name>A0A8J3YUG6_9ACTN</name>
<protein>
    <recommendedName>
        <fullName evidence="4">Lipoprotein</fullName>
    </recommendedName>
</protein>
<feature type="region of interest" description="Disordered" evidence="1">
    <location>
        <begin position="24"/>
        <end position="45"/>
    </location>
</feature>
<comment type="caution">
    <text evidence="2">The sequence shown here is derived from an EMBL/GenBank/DDBJ whole genome shotgun (WGS) entry which is preliminary data.</text>
</comment>
<dbReference type="PROSITE" id="PS51257">
    <property type="entry name" value="PROKAR_LIPOPROTEIN"/>
    <property type="match status" value="1"/>
</dbReference>
<proteinExistence type="predicted"/>
<evidence type="ECO:0000313" key="2">
    <source>
        <dbReference type="EMBL" id="GIJ50707.1"/>
    </source>
</evidence>
<dbReference type="AlphaFoldDB" id="A0A8J3YUG6"/>
<feature type="compositionally biased region" description="Low complexity" evidence="1">
    <location>
        <begin position="26"/>
        <end position="45"/>
    </location>
</feature>
<dbReference type="Proteomes" id="UP000619260">
    <property type="component" value="Unassembled WGS sequence"/>
</dbReference>
<organism evidence="2 3">
    <name type="scientific">Virgisporangium aliadipatigenens</name>
    <dbReference type="NCBI Taxonomy" id="741659"/>
    <lineage>
        <taxon>Bacteria</taxon>
        <taxon>Bacillati</taxon>
        <taxon>Actinomycetota</taxon>
        <taxon>Actinomycetes</taxon>
        <taxon>Micromonosporales</taxon>
        <taxon>Micromonosporaceae</taxon>
        <taxon>Virgisporangium</taxon>
    </lineage>
</organism>
<accession>A0A8J3YUG6</accession>
<sequence>MRRTILTATVAALLLSGCDAEGGGKSAAPSATPSAAATGASAGGAANPGTSVPAQLLMATDAVKAIDQGAAIQEDKAGTYPIAKLCKPLRAEPYQHTSHRRLWTAGTFTLVLTGHSFTKAEDAQLVQSAKSVADTCDRWNTNEGDFYKILGPAKVPDGVADYSSHYGICYETAMEGAPDESVYCMVWLVSGSNALTVEVSGPDAKQPFLEELLAKVLIPASKTLVSAPGSQKA</sequence>
<evidence type="ECO:0000256" key="1">
    <source>
        <dbReference type="SAM" id="MobiDB-lite"/>
    </source>
</evidence>